<protein>
    <submittedName>
        <fullName evidence="1">Uncharacterized protein</fullName>
    </submittedName>
</protein>
<dbReference type="Proteomes" id="UP000287651">
    <property type="component" value="Unassembled WGS sequence"/>
</dbReference>
<comment type="caution">
    <text evidence="1">The sequence shown here is derived from an EMBL/GenBank/DDBJ whole genome shotgun (WGS) entry which is preliminary data.</text>
</comment>
<organism evidence="1 2">
    <name type="scientific">Ensete ventricosum</name>
    <name type="common">Abyssinian banana</name>
    <name type="synonym">Musa ensete</name>
    <dbReference type="NCBI Taxonomy" id="4639"/>
    <lineage>
        <taxon>Eukaryota</taxon>
        <taxon>Viridiplantae</taxon>
        <taxon>Streptophyta</taxon>
        <taxon>Embryophyta</taxon>
        <taxon>Tracheophyta</taxon>
        <taxon>Spermatophyta</taxon>
        <taxon>Magnoliopsida</taxon>
        <taxon>Liliopsida</taxon>
        <taxon>Zingiberales</taxon>
        <taxon>Musaceae</taxon>
        <taxon>Ensete</taxon>
    </lineage>
</organism>
<gene>
    <name evidence="1" type="ORF">B296_00012468</name>
</gene>
<dbReference type="AlphaFoldDB" id="A0A426ZDT9"/>
<reference evidence="1 2" key="1">
    <citation type="journal article" date="2014" name="Agronomy (Basel)">
        <title>A Draft Genome Sequence for Ensete ventricosum, the Drought-Tolerant Tree Against Hunger.</title>
        <authorList>
            <person name="Harrison J."/>
            <person name="Moore K.A."/>
            <person name="Paszkiewicz K."/>
            <person name="Jones T."/>
            <person name="Grant M."/>
            <person name="Ambacheew D."/>
            <person name="Muzemil S."/>
            <person name="Studholme D.J."/>
        </authorList>
    </citation>
    <scope>NUCLEOTIDE SEQUENCE [LARGE SCALE GENOMIC DNA]</scope>
</reference>
<name>A0A426ZDT9_ENSVE</name>
<accession>A0A426ZDT9</accession>
<evidence type="ECO:0000313" key="1">
    <source>
        <dbReference type="EMBL" id="RRT62130.1"/>
    </source>
</evidence>
<dbReference type="EMBL" id="AMZH03007109">
    <property type="protein sequence ID" value="RRT62130.1"/>
    <property type="molecule type" value="Genomic_DNA"/>
</dbReference>
<sequence>MGGEAKALHFVDTNVEQHNVNTYAAPLIDANAEQCWRRNKRVYRSKSSIGGSSDCLVEVVVGGLLGKVGTVDEASYMGGEPSVNAIQVENVATTREEVEFRVVLKLSEAHPTLELPLPTFSLLTSWYTSIGNVSKT</sequence>
<evidence type="ECO:0000313" key="2">
    <source>
        <dbReference type="Proteomes" id="UP000287651"/>
    </source>
</evidence>
<proteinExistence type="predicted"/>